<dbReference type="InterPro" id="IPR036390">
    <property type="entry name" value="WH_DNA-bd_sf"/>
</dbReference>
<comment type="caution">
    <text evidence="2">The sequence shown here is derived from an EMBL/GenBank/DDBJ whole genome shotgun (WGS) entry which is preliminary data.</text>
</comment>
<dbReference type="SUPFAM" id="SSF46785">
    <property type="entry name" value="Winged helix' DNA-binding domain"/>
    <property type="match status" value="1"/>
</dbReference>
<feature type="domain" description="ArnR1-like winged helix-turn-helix" evidence="1">
    <location>
        <begin position="2"/>
        <end position="79"/>
    </location>
</feature>
<gene>
    <name evidence="2" type="ORF">LCGC14_1337910</name>
</gene>
<sequence>MQICESILQAAQDKGRDGIKVTTLMNKANLPHPRLTGFINKMMGSELINKIETDGKHTFIITEKGILYLAQYKKFSSIAESFGFEL</sequence>
<accession>A0A0F9L0X5</accession>
<dbReference type="EMBL" id="LAZR01008148">
    <property type="protein sequence ID" value="KKM80641.1"/>
    <property type="molecule type" value="Genomic_DNA"/>
</dbReference>
<organism evidence="2">
    <name type="scientific">marine sediment metagenome</name>
    <dbReference type="NCBI Taxonomy" id="412755"/>
    <lineage>
        <taxon>unclassified sequences</taxon>
        <taxon>metagenomes</taxon>
        <taxon>ecological metagenomes</taxon>
    </lineage>
</organism>
<protein>
    <recommendedName>
        <fullName evidence="1">ArnR1-like winged helix-turn-helix domain-containing protein</fullName>
    </recommendedName>
</protein>
<dbReference type="InterPro" id="IPR038723">
    <property type="entry name" value="ArnR1-like_HTH"/>
</dbReference>
<dbReference type="Gene3D" id="1.10.10.10">
    <property type="entry name" value="Winged helix-like DNA-binding domain superfamily/Winged helix DNA-binding domain"/>
    <property type="match status" value="1"/>
</dbReference>
<dbReference type="AlphaFoldDB" id="A0A0F9L0X5"/>
<reference evidence="2" key="1">
    <citation type="journal article" date="2015" name="Nature">
        <title>Complex archaea that bridge the gap between prokaryotes and eukaryotes.</title>
        <authorList>
            <person name="Spang A."/>
            <person name="Saw J.H."/>
            <person name="Jorgensen S.L."/>
            <person name="Zaremba-Niedzwiedzka K."/>
            <person name="Martijn J."/>
            <person name="Lind A.E."/>
            <person name="van Eijk R."/>
            <person name="Schleper C."/>
            <person name="Guy L."/>
            <person name="Ettema T.J."/>
        </authorList>
    </citation>
    <scope>NUCLEOTIDE SEQUENCE</scope>
</reference>
<evidence type="ECO:0000313" key="2">
    <source>
        <dbReference type="EMBL" id="KKM80641.1"/>
    </source>
</evidence>
<evidence type="ECO:0000259" key="1">
    <source>
        <dbReference type="Pfam" id="PF14947"/>
    </source>
</evidence>
<name>A0A0F9L0X5_9ZZZZ</name>
<dbReference type="Pfam" id="PF14947">
    <property type="entry name" value="HTH_45"/>
    <property type="match status" value="1"/>
</dbReference>
<dbReference type="InterPro" id="IPR036388">
    <property type="entry name" value="WH-like_DNA-bd_sf"/>
</dbReference>
<proteinExistence type="predicted"/>